<feature type="transmembrane region" description="Helical" evidence="1">
    <location>
        <begin position="39"/>
        <end position="62"/>
    </location>
</feature>
<keyword evidence="1" id="KW-1133">Transmembrane helix</keyword>
<reference evidence="2 3" key="1">
    <citation type="submission" date="2019-01" db="EMBL/GenBank/DDBJ databases">
        <title>Genome sequences of marine Pseudoalteromonas species.</title>
        <authorList>
            <person name="Boraston A.B."/>
            <person name="Hehemann J.-H."/>
            <person name="Vickers C.J."/>
            <person name="Salama-Alber O."/>
            <person name="Abe K."/>
            <person name="Hettle A.J."/>
        </authorList>
    </citation>
    <scope>NUCLEOTIDE SEQUENCE [LARGE SCALE GENOMIC DNA]</scope>
    <source>
        <strain evidence="2 3">PS47</strain>
    </source>
</reference>
<dbReference type="EMBL" id="SEUJ01000063">
    <property type="protein sequence ID" value="KAA1159630.1"/>
    <property type="molecule type" value="Genomic_DNA"/>
</dbReference>
<dbReference type="RefSeq" id="WP_149605602.1">
    <property type="nucleotide sequence ID" value="NZ_SEUJ01000063.1"/>
</dbReference>
<evidence type="ECO:0000256" key="1">
    <source>
        <dbReference type="SAM" id="Phobius"/>
    </source>
</evidence>
<evidence type="ECO:0000313" key="2">
    <source>
        <dbReference type="EMBL" id="KAA1159630.1"/>
    </source>
</evidence>
<name>A0ABQ6RJX5_9GAMM</name>
<organism evidence="2 3">
    <name type="scientific">Pseudoalteromonas fuliginea</name>
    <dbReference type="NCBI Taxonomy" id="1872678"/>
    <lineage>
        <taxon>Bacteria</taxon>
        <taxon>Pseudomonadati</taxon>
        <taxon>Pseudomonadota</taxon>
        <taxon>Gammaproteobacteria</taxon>
        <taxon>Alteromonadales</taxon>
        <taxon>Pseudoalteromonadaceae</taxon>
        <taxon>Pseudoalteromonas</taxon>
    </lineage>
</organism>
<keyword evidence="3" id="KW-1185">Reference proteome</keyword>
<sequence length="260" mass="29782">MIKPTVIFILVITIAGHLFCNRTYFTITDYKKSQGYHTFLLAASWGLGLFFVSYIIVSVFGVTEFGRKLGSSFRNFLSILMPEVSNTPSGINLIAVYLMTLLLSYIIPKAIKRAAYQKNLLYETWKLAAKKDSTPEFSSIIFSSWEKGLPVAFTLSNSKVYIGYVVETGIDSNDLNVLPLVSGYRDDEKKDLIYLIDYKPVLEKIQKHEGSDISKFLISIPHREIIHANLHDFDYKKHFDVTRYDRTLTEPDETNYTVEK</sequence>
<proteinExistence type="predicted"/>
<comment type="caution">
    <text evidence="2">The sequence shown here is derived from an EMBL/GenBank/DDBJ whole genome shotgun (WGS) entry which is preliminary data.</text>
</comment>
<accession>A0ABQ6RJX5</accession>
<dbReference type="Proteomes" id="UP000322915">
    <property type="component" value="Unassembled WGS sequence"/>
</dbReference>
<gene>
    <name evidence="2" type="ORF">EU509_07165</name>
</gene>
<feature type="transmembrane region" description="Helical" evidence="1">
    <location>
        <begin position="90"/>
        <end position="108"/>
    </location>
</feature>
<evidence type="ECO:0000313" key="3">
    <source>
        <dbReference type="Proteomes" id="UP000322915"/>
    </source>
</evidence>
<protein>
    <submittedName>
        <fullName evidence="2">Uncharacterized protein</fullName>
    </submittedName>
</protein>
<feature type="transmembrane region" description="Helical" evidence="1">
    <location>
        <begin position="6"/>
        <end position="27"/>
    </location>
</feature>
<keyword evidence="1" id="KW-0812">Transmembrane</keyword>
<keyword evidence="1" id="KW-0472">Membrane</keyword>